<evidence type="ECO:0000313" key="4">
    <source>
        <dbReference type="Proteomes" id="UP001148838"/>
    </source>
</evidence>
<name>A0ABQ8SW08_PERAM</name>
<reference evidence="3 4" key="1">
    <citation type="journal article" date="2022" name="Allergy">
        <title>Genome assembly and annotation of Periplaneta americana reveal a comprehensive cockroach allergen profile.</title>
        <authorList>
            <person name="Wang L."/>
            <person name="Xiong Q."/>
            <person name="Saelim N."/>
            <person name="Wang L."/>
            <person name="Nong W."/>
            <person name="Wan A.T."/>
            <person name="Shi M."/>
            <person name="Liu X."/>
            <person name="Cao Q."/>
            <person name="Hui J.H.L."/>
            <person name="Sookrung N."/>
            <person name="Leung T.F."/>
            <person name="Tungtrongchitr A."/>
            <person name="Tsui S.K.W."/>
        </authorList>
    </citation>
    <scope>NUCLEOTIDE SEQUENCE [LARGE SCALE GENOMIC DNA]</scope>
    <source>
        <strain evidence="3">PWHHKU_190912</strain>
    </source>
</reference>
<proteinExistence type="predicted"/>
<feature type="region of interest" description="Disordered" evidence="1">
    <location>
        <begin position="285"/>
        <end position="306"/>
    </location>
</feature>
<comment type="caution">
    <text evidence="3">The sequence shown here is derived from an EMBL/GenBank/DDBJ whole genome shotgun (WGS) entry which is preliminary data.</text>
</comment>
<keyword evidence="4" id="KW-1185">Reference proteome</keyword>
<dbReference type="EMBL" id="JAJSOF020000019">
    <property type="protein sequence ID" value="KAJ4437852.1"/>
    <property type="molecule type" value="Genomic_DNA"/>
</dbReference>
<sequence length="306" mass="33690">MFTWDGLLETPDESQQRDNEPNELVERSCSCEGPACNCCLDINITFIDLGGPGCVRMKYLSPTDGIAVNVSYGSKLLHREVVKGANPDPTCIDILSDLAQLCARFSDLAPTSDGLRWCLQLEPTLLGDVQAQYLVGCFRMGPDGMSVDPPITNTTSEASLAIVKQLKMDVNNDFDVEFLYLDHLNAVSNRERALRRNDFENLREEEFLKRYRLSKTIVACKAVETVHYYLCTTDSPTNSTTGETVEEINEEELIAAVNESAEHGIALISNFLGLAFGGGEAPSNATEIYNTTDTTQTSPEEQTPVP</sequence>
<feature type="region of interest" description="Disordered" evidence="1">
    <location>
        <begin position="1"/>
        <end position="21"/>
    </location>
</feature>
<dbReference type="Pfam" id="PF15998">
    <property type="entry name" value="DUF4773"/>
    <property type="match status" value="1"/>
</dbReference>
<dbReference type="PANTHER" id="PTHR36299:SF2">
    <property type="entry name" value="DUF4773 DOMAIN-CONTAINING PROTEIN"/>
    <property type="match status" value="1"/>
</dbReference>
<evidence type="ECO:0000313" key="3">
    <source>
        <dbReference type="EMBL" id="KAJ4437852.1"/>
    </source>
</evidence>
<evidence type="ECO:0000256" key="1">
    <source>
        <dbReference type="SAM" id="MobiDB-lite"/>
    </source>
</evidence>
<protein>
    <recommendedName>
        <fullName evidence="2">DUF4773 domain-containing protein</fullName>
    </recommendedName>
</protein>
<dbReference type="PANTHER" id="PTHR36299">
    <property type="entry name" value="AGAP008005-PA"/>
    <property type="match status" value="1"/>
</dbReference>
<organism evidence="3 4">
    <name type="scientific">Periplaneta americana</name>
    <name type="common">American cockroach</name>
    <name type="synonym">Blatta americana</name>
    <dbReference type="NCBI Taxonomy" id="6978"/>
    <lineage>
        <taxon>Eukaryota</taxon>
        <taxon>Metazoa</taxon>
        <taxon>Ecdysozoa</taxon>
        <taxon>Arthropoda</taxon>
        <taxon>Hexapoda</taxon>
        <taxon>Insecta</taxon>
        <taxon>Pterygota</taxon>
        <taxon>Neoptera</taxon>
        <taxon>Polyneoptera</taxon>
        <taxon>Dictyoptera</taxon>
        <taxon>Blattodea</taxon>
        <taxon>Blattoidea</taxon>
        <taxon>Blattidae</taxon>
        <taxon>Blattinae</taxon>
        <taxon>Periplaneta</taxon>
    </lineage>
</organism>
<dbReference type="Proteomes" id="UP001148838">
    <property type="component" value="Unassembled WGS sequence"/>
</dbReference>
<feature type="domain" description="DUF4773" evidence="2">
    <location>
        <begin position="29"/>
        <end position="144"/>
    </location>
</feature>
<gene>
    <name evidence="3" type="ORF">ANN_13791</name>
</gene>
<accession>A0ABQ8SW08</accession>
<dbReference type="InterPro" id="IPR031941">
    <property type="entry name" value="DUF4773"/>
</dbReference>
<evidence type="ECO:0000259" key="2">
    <source>
        <dbReference type="Pfam" id="PF15998"/>
    </source>
</evidence>